<dbReference type="InterPro" id="IPR010982">
    <property type="entry name" value="Lambda_DNA-bd_dom_sf"/>
</dbReference>
<sequence>MEIGRGLKEERLKRGLTLEDVSKETLIRVYYLEKIENDDFGENFDGFILSYIKKYAEFLGIEPKPFVDAYKALFEEREVLPRSEKNNKRLIFIIVILLITVGIILGIIQSGIFRNPSKETTQNSSTNTQGTLTPSQTLPSETQPTTPQTPFETKPQYSVNLILKSTGRCWLGITIDGRSSQRFINKDETLELNANNYIQILYGNAKVVEVTFNGKPLGLVSKDTVVEYRYTEKGVEKVESP</sequence>
<dbReference type="PANTHER" id="PTHR34475">
    <property type="match status" value="1"/>
</dbReference>
<feature type="domain" description="HTH cro/C1-type" evidence="3">
    <location>
        <begin position="7"/>
        <end position="66"/>
    </location>
</feature>
<dbReference type="EMBL" id="DTHV01000104">
    <property type="protein sequence ID" value="HGW60445.1"/>
    <property type="molecule type" value="Genomic_DNA"/>
</dbReference>
<dbReference type="SUPFAM" id="SSF47413">
    <property type="entry name" value="lambda repressor-like DNA-binding domains"/>
    <property type="match status" value="1"/>
</dbReference>
<keyword evidence="2" id="KW-1133">Transmembrane helix</keyword>
<comment type="caution">
    <text evidence="4">The sequence shown here is derived from an EMBL/GenBank/DDBJ whole genome shotgun (WGS) entry which is preliminary data.</text>
</comment>
<dbReference type="InterPro" id="IPR025194">
    <property type="entry name" value="RodZ-like_C"/>
</dbReference>
<dbReference type="PROSITE" id="PS50943">
    <property type="entry name" value="HTH_CROC1"/>
    <property type="match status" value="1"/>
</dbReference>
<protein>
    <submittedName>
        <fullName evidence="4">Helix-turn-helix domain-containing protein</fullName>
    </submittedName>
</protein>
<evidence type="ECO:0000313" key="4">
    <source>
        <dbReference type="EMBL" id="HGW60445.1"/>
    </source>
</evidence>
<proteinExistence type="predicted"/>
<dbReference type="Gene3D" id="1.10.260.40">
    <property type="entry name" value="lambda repressor-like DNA-binding domains"/>
    <property type="match status" value="1"/>
</dbReference>
<dbReference type="PANTHER" id="PTHR34475:SF1">
    <property type="entry name" value="CYTOSKELETON PROTEIN RODZ"/>
    <property type="match status" value="1"/>
</dbReference>
<gene>
    <name evidence="4" type="ORF">ENV82_03335</name>
</gene>
<accession>A0A7C4U2Q9</accession>
<dbReference type="InterPro" id="IPR050400">
    <property type="entry name" value="Bact_Cytoskel_RodZ"/>
</dbReference>
<keyword evidence="2" id="KW-0812">Transmembrane</keyword>
<evidence type="ECO:0000256" key="2">
    <source>
        <dbReference type="SAM" id="Phobius"/>
    </source>
</evidence>
<dbReference type="GO" id="GO:0003677">
    <property type="term" value="F:DNA binding"/>
    <property type="evidence" value="ECO:0007669"/>
    <property type="project" value="InterPro"/>
</dbReference>
<feature type="transmembrane region" description="Helical" evidence="2">
    <location>
        <begin position="90"/>
        <end position="113"/>
    </location>
</feature>
<evidence type="ECO:0000256" key="1">
    <source>
        <dbReference type="SAM" id="MobiDB-lite"/>
    </source>
</evidence>
<dbReference type="CDD" id="cd00093">
    <property type="entry name" value="HTH_XRE"/>
    <property type="match status" value="1"/>
</dbReference>
<feature type="region of interest" description="Disordered" evidence="1">
    <location>
        <begin position="117"/>
        <end position="153"/>
    </location>
</feature>
<keyword evidence="2" id="KW-0472">Membrane</keyword>
<dbReference type="Pfam" id="PF13464">
    <property type="entry name" value="RodZ_C"/>
    <property type="match status" value="1"/>
</dbReference>
<name>A0A7C4U2Q9_9BACT</name>
<feature type="compositionally biased region" description="Low complexity" evidence="1">
    <location>
        <begin position="120"/>
        <end position="153"/>
    </location>
</feature>
<dbReference type="Pfam" id="PF13413">
    <property type="entry name" value="HTH_25"/>
    <property type="match status" value="1"/>
</dbReference>
<dbReference type="AlphaFoldDB" id="A0A7C4U2Q9"/>
<reference evidence="4" key="1">
    <citation type="journal article" date="2020" name="mSystems">
        <title>Genome- and Community-Level Interaction Insights into Carbon Utilization and Element Cycling Functions of Hydrothermarchaeota in Hydrothermal Sediment.</title>
        <authorList>
            <person name="Zhou Z."/>
            <person name="Liu Y."/>
            <person name="Xu W."/>
            <person name="Pan J."/>
            <person name="Luo Z.H."/>
            <person name="Li M."/>
        </authorList>
    </citation>
    <scope>NUCLEOTIDE SEQUENCE [LARGE SCALE GENOMIC DNA]</scope>
    <source>
        <strain evidence="4">SpSt-794</strain>
    </source>
</reference>
<evidence type="ECO:0000259" key="3">
    <source>
        <dbReference type="PROSITE" id="PS50943"/>
    </source>
</evidence>
<dbReference type="InterPro" id="IPR001387">
    <property type="entry name" value="Cro/C1-type_HTH"/>
</dbReference>
<organism evidence="4">
    <name type="scientific">Caldisericum exile</name>
    <dbReference type="NCBI Taxonomy" id="693075"/>
    <lineage>
        <taxon>Bacteria</taxon>
        <taxon>Pseudomonadati</taxon>
        <taxon>Caldisericota/Cryosericota group</taxon>
        <taxon>Caldisericota</taxon>
        <taxon>Caldisericia</taxon>
        <taxon>Caldisericales</taxon>
        <taxon>Caldisericaceae</taxon>
        <taxon>Caldisericum</taxon>
    </lineage>
</organism>